<dbReference type="AlphaFoldDB" id="A0A1G5G2Y5"/>
<feature type="domain" description="MacB-like periplasmic core" evidence="9">
    <location>
        <begin position="19"/>
        <end position="252"/>
    </location>
</feature>
<dbReference type="InterPro" id="IPR025857">
    <property type="entry name" value="MacB_PCD"/>
</dbReference>
<keyword evidence="4 7" id="KW-0812">Transmembrane</keyword>
<evidence type="ECO:0000259" key="8">
    <source>
        <dbReference type="Pfam" id="PF02687"/>
    </source>
</evidence>
<evidence type="ECO:0000256" key="6">
    <source>
        <dbReference type="ARBA" id="ARBA00023136"/>
    </source>
</evidence>
<dbReference type="PANTHER" id="PTHR30489">
    <property type="entry name" value="LIPOPROTEIN-RELEASING SYSTEM TRANSMEMBRANE PROTEIN LOLE"/>
    <property type="match status" value="1"/>
</dbReference>
<feature type="transmembrane region" description="Helical" evidence="7">
    <location>
        <begin position="20"/>
        <end position="40"/>
    </location>
</feature>
<accession>A0A1G5G2Y5</accession>
<name>A0A1G5G2Y5_9HYPH</name>
<dbReference type="Pfam" id="PF12704">
    <property type="entry name" value="MacB_PCD"/>
    <property type="match status" value="1"/>
</dbReference>
<reference evidence="10 11" key="1">
    <citation type="submission" date="2016-10" db="EMBL/GenBank/DDBJ databases">
        <authorList>
            <person name="de Groot N.N."/>
        </authorList>
    </citation>
    <scope>NUCLEOTIDE SEQUENCE [LARGE SCALE GENOMIC DNA]</scope>
    <source>
        <strain evidence="10 11">CGMCC 1.7666</strain>
    </source>
</reference>
<dbReference type="GO" id="GO:0098797">
    <property type="term" value="C:plasma membrane protein complex"/>
    <property type="evidence" value="ECO:0007669"/>
    <property type="project" value="TreeGrafter"/>
</dbReference>
<comment type="subcellular location">
    <subcellularLocation>
        <location evidence="1">Cell membrane</location>
        <topology evidence="1">Multi-pass membrane protein</topology>
    </subcellularLocation>
</comment>
<dbReference type="RefSeq" id="WP_091132411.1">
    <property type="nucleotide sequence ID" value="NZ_FMVJ01000004.1"/>
</dbReference>
<evidence type="ECO:0000256" key="5">
    <source>
        <dbReference type="ARBA" id="ARBA00022989"/>
    </source>
</evidence>
<keyword evidence="10" id="KW-0449">Lipoprotein</keyword>
<evidence type="ECO:0000256" key="7">
    <source>
        <dbReference type="SAM" id="Phobius"/>
    </source>
</evidence>
<dbReference type="OrthoDB" id="9770036at2"/>
<feature type="transmembrane region" description="Helical" evidence="7">
    <location>
        <begin position="331"/>
        <end position="353"/>
    </location>
</feature>
<keyword evidence="5 7" id="KW-1133">Transmembrane helix</keyword>
<evidence type="ECO:0000256" key="2">
    <source>
        <dbReference type="ARBA" id="ARBA00005236"/>
    </source>
</evidence>
<evidence type="ECO:0000256" key="1">
    <source>
        <dbReference type="ARBA" id="ARBA00004651"/>
    </source>
</evidence>
<keyword evidence="3" id="KW-1003">Cell membrane</keyword>
<keyword evidence="6 7" id="KW-0472">Membrane</keyword>
<evidence type="ECO:0000313" key="10">
    <source>
        <dbReference type="EMBL" id="SCY45844.1"/>
    </source>
</evidence>
<dbReference type="STRING" id="549386.SAMN02927923_01359"/>
<dbReference type="EMBL" id="FMVJ01000004">
    <property type="protein sequence ID" value="SCY45844.1"/>
    <property type="molecule type" value="Genomic_DNA"/>
</dbReference>
<dbReference type="InterPro" id="IPR051447">
    <property type="entry name" value="Lipoprotein-release_system"/>
</dbReference>
<dbReference type="PANTHER" id="PTHR30489:SF0">
    <property type="entry name" value="LIPOPROTEIN-RELEASING SYSTEM TRANSMEMBRANE PROTEIN LOLE"/>
    <property type="match status" value="1"/>
</dbReference>
<gene>
    <name evidence="10" type="ORF">SAMN02927923_01359</name>
</gene>
<evidence type="ECO:0000256" key="4">
    <source>
        <dbReference type="ARBA" id="ARBA00022692"/>
    </source>
</evidence>
<dbReference type="InterPro" id="IPR003838">
    <property type="entry name" value="ABC3_permease_C"/>
</dbReference>
<organism evidence="10 11">
    <name type="scientific">Microvirga guangxiensis</name>
    <dbReference type="NCBI Taxonomy" id="549386"/>
    <lineage>
        <taxon>Bacteria</taxon>
        <taxon>Pseudomonadati</taxon>
        <taxon>Pseudomonadota</taxon>
        <taxon>Alphaproteobacteria</taxon>
        <taxon>Hyphomicrobiales</taxon>
        <taxon>Methylobacteriaceae</taxon>
        <taxon>Microvirga</taxon>
    </lineage>
</organism>
<evidence type="ECO:0000259" key="9">
    <source>
        <dbReference type="Pfam" id="PF12704"/>
    </source>
</evidence>
<dbReference type="Pfam" id="PF02687">
    <property type="entry name" value="FtsX"/>
    <property type="match status" value="1"/>
</dbReference>
<sequence>MRLILELALTHIAGRGRQTIVAILGVALGVGFSIAMAALMQGTEKDFIAQLVDTMPHVQISDERRTARRQPAEDLFAAAQFEGLRPKEDRRGILNPAAAFASLRAWVPGRMARSLRTQGVVRYAGRDVGVSVIGIEPEIEATVSSVAGDFVQGSFDALQAGGNNIVVGDTLARRLGASMGTTIQLVSPTGQSRGFKIVGEFHTGNNARDEGETYVLLKNAQILSERPNAINDIRLRLDDPDAAPRVARQAEAELGYKAVPWQEANESLLEALVVRNVVMYTVVGAILLVAGFGIYNIISTITHEKARDIAILKSLGFTQGNMRRLFLIEGLALGLAGSVAGWLIGFLLCFALSQVEFKLSGAGVGRELTRLPLFWSPWHYAIASSFALISSGVAGYLPARQAARLNPVDIIRGAT</sequence>
<comment type="similarity">
    <text evidence="2">Belongs to the ABC-4 integral membrane protein family. LolC/E subfamily.</text>
</comment>
<dbReference type="Proteomes" id="UP000199569">
    <property type="component" value="Unassembled WGS sequence"/>
</dbReference>
<feature type="transmembrane region" description="Helical" evidence="7">
    <location>
        <begin position="277"/>
        <end position="298"/>
    </location>
</feature>
<keyword evidence="11" id="KW-1185">Reference proteome</keyword>
<protein>
    <submittedName>
        <fullName evidence="10">Lipoprotein-releasing system permease protein</fullName>
    </submittedName>
</protein>
<dbReference type="GO" id="GO:0044874">
    <property type="term" value="P:lipoprotein localization to outer membrane"/>
    <property type="evidence" value="ECO:0007669"/>
    <property type="project" value="TreeGrafter"/>
</dbReference>
<evidence type="ECO:0000256" key="3">
    <source>
        <dbReference type="ARBA" id="ARBA00022475"/>
    </source>
</evidence>
<feature type="transmembrane region" description="Helical" evidence="7">
    <location>
        <begin position="378"/>
        <end position="397"/>
    </location>
</feature>
<feature type="domain" description="ABC3 transporter permease C-terminal" evidence="8">
    <location>
        <begin position="282"/>
        <end position="407"/>
    </location>
</feature>
<proteinExistence type="inferred from homology"/>
<evidence type="ECO:0000313" key="11">
    <source>
        <dbReference type="Proteomes" id="UP000199569"/>
    </source>
</evidence>